<dbReference type="GO" id="GO:0004527">
    <property type="term" value="F:exonuclease activity"/>
    <property type="evidence" value="ECO:0007669"/>
    <property type="project" value="UniProtKB-KW"/>
</dbReference>
<sequence length="355" mass="37646">MAAPLRAETLRVALFHTELDRDGPGLLLRDILKDDDDQVRAALAVLRHVDADILVLSGIDYDHRGLALGALADRLPRYVYRFALPPNRGRPSGLDLDGDGRIGGAGDETGFAAFAGAGGLAVLSRRAILRGGVQDRTAMPWGQLPDHLAPDAVSGEMALSTTAHWTVPIDIGGGQTLSLVVWHATPPVFDGPKDRNGRRNHDETRLAHLMAKEAVGPVILAGLTNLDPVDGEGRVEAMAALLNDPAFRDPRPGSVGAVLASERDGGANLRQRGDAALDTVDWPDGANRPGNLRTDLLLPSIDLKVSAAGVFWPPPDALLSSEVERASRHRVVWIDLVTDGGGDGDQRRGLAKAGD</sequence>
<dbReference type="Pfam" id="PF03372">
    <property type="entry name" value="Exo_endo_phos"/>
    <property type="match status" value="1"/>
</dbReference>
<keyword evidence="2" id="KW-0378">Hydrolase</keyword>
<dbReference type="SUPFAM" id="SSF56219">
    <property type="entry name" value="DNase I-like"/>
    <property type="match status" value="1"/>
</dbReference>
<organism evidence="2 3">
    <name type="scientific">Kangsaoukella pontilimi</name>
    <dbReference type="NCBI Taxonomy" id="2691042"/>
    <lineage>
        <taxon>Bacteria</taxon>
        <taxon>Pseudomonadati</taxon>
        <taxon>Pseudomonadota</taxon>
        <taxon>Alphaproteobacteria</taxon>
        <taxon>Rhodobacterales</taxon>
        <taxon>Paracoccaceae</taxon>
        <taxon>Kangsaoukella</taxon>
    </lineage>
</organism>
<feature type="domain" description="Endonuclease/exonuclease/phosphatase" evidence="1">
    <location>
        <begin position="34"/>
        <end position="329"/>
    </location>
</feature>
<accession>A0A7C9MUS6</accession>
<dbReference type="InterPro" id="IPR036691">
    <property type="entry name" value="Endo/exonu/phosph_ase_sf"/>
</dbReference>
<dbReference type="GO" id="GO:0004519">
    <property type="term" value="F:endonuclease activity"/>
    <property type="evidence" value="ECO:0007669"/>
    <property type="project" value="UniProtKB-KW"/>
</dbReference>
<dbReference type="AlphaFoldDB" id="A0A7C9MUS6"/>
<evidence type="ECO:0000259" key="1">
    <source>
        <dbReference type="Pfam" id="PF03372"/>
    </source>
</evidence>
<keyword evidence="2" id="KW-0269">Exonuclease</keyword>
<dbReference type="RefSeq" id="WP_160762296.1">
    <property type="nucleotide sequence ID" value="NZ_WUPT01000001.1"/>
</dbReference>
<dbReference type="EMBL" id="WUPT01000001">
    <property type="protein sequence ID" value="MXQ06354.1"/>
    <property type="molecule type" value="Genomic_DNA"/>
</dbReference>
<protein>
    <submittedName>
        <fullName evidence="2">Endonuclease/exonuclease/phosphatase family protein</fullName>
    </submittedName>
</protein>
<dbReference type="InterPro" id="IPR005135">
    <property type="entry name" value="Endo/exonuclease/phosphatase"/>
</dbReference>
<reference evidence="2 3" key="1">
    <citation type="submission" date="2019-12" db="EMBL/GenBank/DDBJ databases">
        <authorList>
            <person name="Lee S.D."/>
        </authorList>
    </citation>
    <scope>NUCLEOTIDE SEQUENCE [LARGE SCALE GENOMIC DNA]</scope>
    <source>
        <strain evidence="2 3">GH1-50</strain>
    </source>
</reference>
<gene>
    <name evidence="2" type="ORF">GQ651_00700</name>
</gene>
<keyword evidence="2" id="KW-0540">Nuclease</keyword>
<dbReference type="Proteomes" id="UP000480350">
    <property type="component" value="Unassembled WGS sequence"/>
</dbReference>
<reference evidence="2 3" key="2">
    <citation type="submission" date="2020-03" db="EMBL/GenBank/DDBJ databases">
        <title>Kangsaoukella pontilimi gen. nov., sp. nov., a new member of the family Rhodobacteraceae isolated from a tidal mudflat.</title>
        <authorList>
            <person name="Kim I.S."/>
        </authorList>
    </citation>
    <scope>NUCLEOTIDE SEQUENCE [LARGE SCALE GENOMIC DNA]</scope>
    <source>
        <strain evidence="2 3">GH1-50</strain>
    </source>
</reference>
<keyword evidence="2" id="KW-0255">Endonuclease</keyword>
<comment type="caution">
    <text evidence="2">The sequence shown here is derived from an EMBL/GenBank/DDBJ whole genome shotgun (WGS) entry which is preliminary data.</text>
</comment>
<keyword evidence="3" id="KW-1185">Reference proteome</keyword>
<dbReference type="Gene3D" id="3.60.10.10">
    <property type="entry name" value="Endonuclease/exonuclease/phosphatase"/>
    <property type="match status" value="1"/>
</dbReference>
<evidence type="ECO:0000313" key="2">
    <source>
        <dbReference type="EMBL" id="MXQ06354.1"/>
    </source>
</evidence>
<evidence type="ECO:0000313" key="3">
    <source>
        <dbReference type="Proteomes" id="UP000480350"/>
    </source>
</evidence>
<proteinExistence type="predicted"/>
<name>A0A7C9MUS6_9RHOB</name>